<proteinExistence type="predicted"/>
<dbReference type="EMBL" id="CBTN010000052">
    <property type="protein sequence ID" value="CDH58082.1"/>
    <property type="molecule type" value="Genomic_DNA"/>
</dbReference>
<dbReference type="Proteomes" id="UP000027586">
    <property type="component" value="Unassembled WGS sequence"/>
</dbReference>
<reference evidence="1" key="1">
    <citation type="submission" date="2013-08" db="EMBL/GenBank/DDBJ databases">
        <title>Gene expansion shapes genome architecture in the human pathogen Lichtheimia corymbifera: an evolutionary genomics analysis in the ancient terrestrial Mucorales (Mucoromycotina).</title>
        <authorList>
            <person name="Schwartze V.U."/>
            <person name="Winter S."/>
            <person name="Shelest E."/>
            <person name="Marcet-Houben M."/>
            <person name="Horn F."/>
            <person name="Wehner S."/>
            <person name="Hoffmann K."/>
            <person name="Riege K."/>
            <person name="Sammeth M."/>
            <person name="Nowrousian M."/>
            <person name="Valiante V."/>
            <person name="Linde J."/>
            <person name="Jacobsen I.D."/>
            <person name="Marz M."/>
            <person name="Brakhage A.A."/>
            <person name="Gabaldon T."/>
            <person name="Bocker S."/>
            <person name="Voigt K."/>
        </authorList>
    </citation>
    <scope>NUCLEOTIDE SEQUENCE [LARGE SCALE GENOMIC DNA]</scope>
    <source>
        <strain evidence="1">FSU 9682</strain>
    </source>
</reference>
<dbReference type="VEuPathDB" id="FungiDB:LCOR_08961.1"/>
<keyword evidence="2" id="KW-1185">Reference proteome</keyword>
<comment type="caution">
    <text evidence="1">The sequence shown here is derived from an EMBL/GenBank/DDBJ whole genome shotgun (WGS) entry which is preliminary data.</text>
</comment>
<organism evidence="1 2">
    <name type="scientific">Lichtheimia corymbifera JMRC:FSU:9682</name>
    <dbReference type="NCBI Taxonomy" id="1263082"/>
    <lineage>
        <taxon>Eukaryota</taxon>
        <taxon>Fungi</taxon>
        <taxon>Fungi incertae sedis</taxon>
        <taxon>Mucoromycota</taxon>
        <taxon>Mucoromycotina</taxon>
        <taxon>Mucoromycetes</taxon>
        <taxon>Mucorales</taxon>
        <taxon>Lichtheimiaceae</taxon>
        <taxon>Lichtheimia</taxon>
    </lineage>
</organism>
<dbReference type="AlphaFoldDB" id="A0A068S8E7"/>
<accession>A0A068S8E7</accession>
<gene>
    <name evidence="1" type="ORF">LCOR_08961.1</name>
</gene>
<name>A0A068S8E7_9FUNG</name>
<evidence type="ECO:0000313" key="2">
    <source>
        <dbReference type="Proteomes" id="UP000027586"/>
    </source>
</evidence>
<evidence type="ECO:0000313" key="1">
    <source>
        <dbReference type="EMBL" id="CDH58082.1"/>
    </source>
</evidence>
<protein>
    <submittedName>
        <fullName evidence="1">Uncharacterized protein</fullName>
    </submittedName>
</protein>
<sequence>MDKDTLLVPWIIAIWGRCECVHGSLAGLIVESAAVSPVSHTNNSTPTHPEHSLMALRQCNNVNHNKRRP</sequence>